<organism evidence="1 2">
    <name type="scientific">Diphasiastrum complanatum</name>
    <name type="common">Issler's clubmoss</name>
    <name type="synonym">Lycopodium complanatum</name>
    <dbReference type="NCBI Taxonomy" id="34168"/>
    <lineage>
        <taxon>Eukaryota</taxon>
        <taxon>Viridiplantae</taxon>
        <taxon>Streptophyta</taxon>
        <taxon>Embryophyta</taxon>
        <taxon>Tracheophyta</taxon>
        <taxon>Lycopodiopsida</taxon>
        <taxon>Lycopodiales</taxon>
        <taxon>Lycopodiaceae</taxon>
        <taxon>Lycopodioideae</taxon>
        <taxon>Diphasiastrum</taxon>
    </lineage>
</organism>
<accession>A0ACC2CQ37</accession>
<evidence type="ECO:0000313" key="1">
    <source>
        <dbReference type="EMBL" id="KAJ7544043.1"/>
    </source>
</evidence>
<dbReference type="Proteomes" id="UP001162992">
    <property type="component" value="Chromosome 9"/>
</dbReference>
<name>A0ACC2CQ37_DIPCM</name>
<keyword evidence="2" id="KW-1185">Reference proteome</keyword>
<evidence type="ECO:0000313" key="2">
    <source>
        <dbReference type="Proteomes" id="UP001162992"/>
    </source>
</evidence>
<dbReference type="EMBL" id="CM055100">
    <property type="protein sequence ID" value="KAJ7544043.1"/>
    <property type="molecule type" value="Genomic_DNA"/>
</dbReference>
<reference evidence="2" key="1">
    <citation type="journal article" date="2024" name="Proc. Natl. Acad. Sci. U.S.A.">
        <title>Extraordinary preservation of gene collinearity over three hundred million years revealed in homosporous lycophytes.</title>
        <authorList>
            <person name="Li C."/>
            <person name="Wickell D."/>
            <person name="Kuo L.Y."/>
            <person name="Chen X."/>
            <person name="Nie B."/>
            <person name="Liao X."/>
            <person name="Peng D."/>
            <person name="Ji J."/>
            <person name="Jenkins J."/>
            <person name="Williams M."/>
            <person name="Shu S."/>
            <person name="Plott C."/>
            <person name="Barry K."/>
            <person name="Rajasekar S."/>
            <person name="Grimwood J."/>
            <person name="Han X."/>
            <person name="Sun S."/>
            <person name="Hou Z."/>
            <person name="He W."/>
            <person name="Dai G."/>
            <person name="Sun C."/>
            <person name="Schmutz J."/>
            <person name="Leebens-Mack J.H."/>
            <person name="Li F.W."/>
            <person name="Wang L."/>
        </authorList>
    </citation>
    <scope>NUCLEOTIDE SEQUENCE [LARGE SCALE GENOMIC DNA]</scope>
    <source>
        <strain evidence="2">cv. PW_Plant_1</strain>
    </source>
</reference>
<comment type="caution">
    <text evidence="1">The sequence shown here is derived from an EMBL/GenBank/DDBJ whole genome shotgun (WGS) entry which is preliminary data.</text>
</comment>
<sequence length="474" mass="52515">MESYYVVVFGLQVLAVAILEVSKGNKDRIHTTSAFNAFKNNYILVYCLMMAGDWLQGPYVYFLYSHYGFSKGDIGRLFIAGFGSSMVFGTIVGSLADKYGRKRAGITYCVTYILSCFTKHSSQYRVLLVGRILGGISTSLLFSAFESWLVAEHFKMHTDCLHFPQRGFEPQWLSLTFSKAIFLGNGLIAIISGLLANTLAGTLGLGPVSPFDAAAFGLTIGLVLICFTWSENYGDPSEDKTLIAQFKAAATIIAADEKIALLGAIQSLFEGSMYTFVFLWTPALSPNDQEIPHGFIFATLMLASMLGSSLASRLMTRMTLRVETYMQVVFFVSAVSLLMPILVNFMGISSDDQGGTMSASGRVLLLSFCVFEVCIGIFWPSIMKMRSQYIPEDSRSTIMNFFRIPLNLFVCLVLYKVDAFPVSVMFGMSSIFLMMAAILQRRLSVVSDKLKTRFVEGRVSAEKEHDSETELLKI</sequence>
<protein>
    <submittedName>
        <fullName evidence="1">Uncharacterized protein</fullName>
    </submittedName>
</protein>
<proteinExistence type="predicted"/>
<gene>
    <name evidence="1" type="ORF">O6H91_09G062700</name>
</gene>